<keyword evidence="1" id="KW-0472">Membrane</keyword>
<keyword evidence="1" id="KW-1133">Transmembrane helix</keyword>
<organism evidence="2 3">
    <name type="scientific">Acinetobacter calcoaceticus</name>
    <dbReference type="NCBI Taxonomy" id="471"/>
    <lineage>
        <taxon>Bacteria</taxon>
        <taxon>Pseudomonadati</taxon>
        <taxon>Pseudomonadota</taxon>
        <taxon>Gammaproteobacteria</taxon>
        <taxon>Moraxellales</taxon>
        <taxon>Moraxellaceae</taxon>
        <taxon>Acinetobacter</taxon>
        <taxon>Acinetobacter calcoaceticus/baumannii complex</taxon>
    </lineage>
</organism>
<comment type="caution">
    <text evidence="2">The sequence shown here is derived from an EMBL/GenBank/DDBJ whole genome shotgun (WGS) entry which is preliminary data.</text>
</comment>
<accession>A0A4V2R0T2</accession>
<reference evidence="2 3" key="1">
    <citation type="submission" date="2019-03" db="EMBL/GenBank/DDBJ databases">
        <title>Genomic analyses of the natural microbiome of Caenorhabditis elegans.</title>
        <authorList>
            <person name="Samuel B."/>
        </authorList>
    </citation>
    <scope>NUCLEOTIDE SEQUENCE [LARGE SCALE GENOMIC DNA]</scope>
    <source>
        <strain evidence="2 3">JUb89</strain>
    </source>
</reference>
<sequence>MNQYQQTDLKMLKKLKIVRIFILIGPMIAAIVITLLSTIIDLYLNPETNLASKRGSIAEHFLAMIMLSYVIGVLPAWATSFIFANFLKPYCAKLKLRHFISCAVYSVIIWLPLVLILYAFLSPMAFILLILICIMLISSIGCAIIVWRYHCHLLKKTARSKMLSADSSA</sequence>
<keyword evidence="1" id="KW-0812">Transmembrane</keyword>
<evidence type="ECO:0000313" key="2">
    <source>
        <dbReference type="EMBL" id="TCM65838.1"/>
    </source>
</evidence>
<dbReference type="Proteomes" id="UP000294963">
    <property type="component" value="Unassembled WGS sequence"/>
</dbReference>
<dbReference type="EMBL" id="SLVJ01000014">
    <property type="protein sequence ID" value="TCM65838.1"/>
    <property type="molecule type" value="Genomic_DNA"/>
</dbReference>
<keyword evidence="3" id="KW-1185">Reference proteome</keyword>
<proteinExistence type="predicted"/>
<feature type="transmembrane region" description="Helical" evidence="1">
    <location>
        <begin position="126"/>
        <end position="149"/>
    </location>
</feature>
<dbReference type="AlphaFoldDB" id="A0A4V2R0T2"/>
<name>A0A4V2R0T2_ACICA</name>
<feature type="transmembrane region" description="Helical" evidence="1">
    <location>
        <begin position="60"/>
        <end position="87"/>
    </location>
</feature>
<evidence type="ECO:0000256" key="1">
    <source>
        <dbReference type="SAM" id="Phobius"/>
    </source>
</evidence>
<gene>
    <name evidence="2" type="ORF">EC844_11484</name>
</gene>
<evidence type="ECO:0000313" key="3">
    <source>
        <dbReference type="Proteomes" id="UP000294963"/>
    </source>
</evidence>
<feature type="transmembrane region" description="Helical" evidence="1">
    <location>
        <begin position="99"/>
        <end position="120"/>
    </location>
</feature>
<protein>
    <submittedName>
        <fullName evidence="2">Uncharacterized protein</fullName>
    </submittedName>
</protein>
<feature type="transmembrane region" description="Helical" evidence="1">
    <location>
        <begin position="20"/>
        <end position="40"/>
    </location>
</feature>